<keyword evidence="11" id="KW-0067">ATP-binding</keyword>
<dbReference type="EMBL" id="JALHBS010000093">
    <property type="protein sequence ID" value="MCP3056457.1"/>
    <property type="molecule type" value="Genomic_DNA"/>
</dbReference>
<dbReference type="GO" id="GO:0005524">
    <property type="term" value="F:ATP binding"/>
    <property type="evidence" value="ECO:0007669"/>
    <property type="project" value="UniProtKB-KW"/>
</dbReference>
<evidence type="ECO:0000256" key="4">
    <source>
        <dbReference type="ARBA" id="ARBA00022553"/>
    </source>
</evidence>
<keyword evidence="6" id="KW-0288">FMN</keyword>
<keyword evidence="5" id="KW-0285">Flavoprotein</keyword>
<evidence type="ECO:0000256" key="1">
    <source>
        <dbReference type="ARBA" id="ARBA00000085"/>
    </source>
</evidence>
<dbReference type="SMART" id="SM00911">
    <property type="entry name" value="HWE_HK"/>
    <property type="match status" value="1"/>
</dbReference>
<dbReference type="Pfam" id="PF08447">
    <property type="entry name" value="PAS_3"/>
    <property type="match status" value="1"/>
</dbReference>
<dbReference type="InterPro" id="IPR029016">
    <property type="entry name" value="GAF-like_dom_sf"/>
</dbReference>
<evidence type="ECO:0000256" key="2">
    <source>
        <dbReference type="ARBA" id="ARBA00012438"/>
    </source>
</evidence>
<proteinExistence type="predicted"/>
<dbReference type="SUPFAM" id="SSF55781">
    <property type="entry name" value="GAF domain-like"/>
    <property type="match status" value="1"/>
</dbReference>
<dbReference type="PROSITE" id="PS50113">
    <property type="entry name" value="PAC"/>
    <property type="match status" value="1"/>
</dbReference>
<evidence type="ECO:0000256" key="3">
    <source>
        <dbReference type="ARBA" id="ARBA00021740"/>
    </source>
</evidence>
<reference evidence="15" key="1">
    <citation type="submission" date="2022-03" db="EMBL/GenBank/DDBJ databases">
        <title>Aurantimonas Liuensis sp. Nov., isolated from the hadal seawater of the Mariana Trench.</title>
        <authorList>
            <person name="Liu R."/>
        </authorList>
    </citation>
    <scope>NUCLEOTIDE SEQUENCE</scope>
    <source>
        <strain evidence="15">LRZ36</strain>
    </source>
</reference>
<evidence type="ECO:0000313" key="16">
    <source>
        <dbReference type="Proteomes" id="UP001155220"/>
    </source>
</evidence>
<dbReference type="Gene3D" id="3.30.565.10">
    <property type="entry name" value="Histidine kinase-like ATPase, C-terminal domain"/>
    <property type="match status" value="1"/>
</dbReference>
<dbReference type="PROSITE" id="PS50112">
    <property type="entry name" value="PAS"/>
    <property type="match status" value="1"/>
</dbReference>
<dbReference type="Gene3D" id="3.30.450.20">
    <property type="entry name" value="PAS domain"/>
    <property type="match status" value="2"/>
</dbReference>
<dbReference type="InterPro" id="IPR011102">
    <property type="entry name" value="Sig_transdc_His_kinase_HWE"/>
</dbReference>
<gene>
    <name evidence="15" type="ORF">MJ956_15080</name>
</gene>
<dbReference type="EC" id="2.7.13.3" evidence="2"/>
<evidence type="ECO:0000256" key="6">
    <source>
        <dbReference type="ARBA" id="ARBA00022643"/>
    </source>
</evidence>
<evidence type="ECO:0000256" key="11">
    <source>
        <dbReference type="ARBA" id="ARBA00022840"/>
    </source>
</evidence>
<evidence type="ECO:0000256" key="9">
    <source>
        <dbReference type="ARBA" id="ARBA00022741"/>
    </source>
</evidence>
<feature type="domain" description="PAS" evidence="13">
    <location>
        <begin position="113"/>
        <end position="185"/>
    </location>
</feature>
<dbReference type="InterPro" id="IPR000700">
    <property type="entry name" value="PAS-assoc_C"/>
</dbReference>
<dbReference type="Pfam" id="PF07536">
    <property type="entry name" value="HWE_HK"/>
    <property type="match status" value="1"/>
</dbReference>
<dbReference type="Gene3D" id="3.30.450.40">
    <property type="match status" value="1"/>
</dbReference>
<keyword evidence="12" id="KW-0843">Virulence</keyword>
<accession>A0A9X2KJA3</accession>
<evidence type="ECO:0000256" key="10">
    <source>
        <dbReference type="ARBA" id="ARBA00022777"/>
    </source>
</evidence>
<evidence type="ECO:0000256" key="5">
    <source>
        <dbReference type="ARBA" id="ARBA00022630"/>
    </source>
</evidence>
<evidence type="ECO:0000259" key="14">
    <source>
        <dbReference type="PROSITE" id="PS50113"/>
    </source>
</evidence>
<dbReference type="InterPro" id="IPR036890">
    <property type="entry name" value="HATPase_C_sf"/>
</dbReference>
<dbReference type="PANTHER" id="PTHR41523">
    <property type="entry name" value="TWO-COMPONENT SYSTEM SENSOR PROTEIN"/>
    <property type="match status" value="1"/>
</dbReference>
<evidence type="ECO:0000256" key="8">
    <source>
        <dbReference type="ARBA" id="ARBA00022737"/>
    </source>
</evidence>
<dbReference type="InterPro" id="IPR013655">
    <property type="entry name" value="PAS_fold_3"/>
</dbReference>
<keyword evidence="7" id="KW-0808">Transferase</keyword>
<feature type="domain" description="PAC" evidence="14">
    <location>
        <begin position="190"/>
        <end position="242"/>
    </location>
</feature>
<evidence type="ECO:0000259" key="13">
    <source>
        <dbReference type="PROSITE" id="PS50112"/>
    </source>
</evidence>
<organism evidence="15 16">
    <name type="scientific">Aurantimonas marianensis</name>
    <dbReference type="NCBI Taxonomy" id="2920428"/>
    <lineage>
        <taxon>Bacteria</taxon>
        <taxon>Pseudomonadati</taxon>
        <taxon>Pseudomonadota</taxon>
        <taxon>Alphaproteobacteria</taxon>
        <taxon>Hyphomicrobiales</taxon>
        <taxon>Aurantimonadaceae</taxon>
        <taxon>Aurantimonas</taxon>
    </lineage>
</organism>
<dbReference type="SUPFAM" id="SSF55785">
    <property type="entry name" value="PYP-like sensor domain (PAS domain)"/>
    <property type="match status" value="1"/>
</dbReference>
<dbReference type="InterPro" id="IPR035965">
    <property type="entry name" value="PAS-like_dom_sf"/>
</dbReference>
<sequence>MDCENATALSGVIPLEQFGTRFLDELQSGLVVIENTADHSSSPAVKKAWSEIGIGALLNLTVVEDGRVRVILYLHAAKPRRWSDEEVTFIREVLNRSWTFSQRRQAEQALIETERRLRLAQESAGIGTFDYDLRSGELRWDERCKAMFGLGPDAEVSYAGSFLPALHPDDRERVEAAVDLTLDPSSGGSYDIVYRIVGLTDGLLRHIHAAGQTIADNGETVRFIGAVRDVTEQMEAEERQKMLTRELQHRVKNTLAMVNALANQTLRRATNVQDGLAAFSARLIALGKAHDILTQTSWTSAPIAAIVANSLETHQPRDESRIAVSGPELRLTARQSLALALGLHELATNATKYGALSNDTGQVRIEWDLESAKGTRQLTFTWHETGGPPVEAPAARGFGSRLIEQAMAAEFGGEVKIDYRPEGIVCTIEAAVTEEPAEEDPA</sequence>
<keyword evidence="10" id="KW-0418">Kinase</keyword>
<dbReference type="CDD" id="cd00130">
    <property type="entry name" value="PAS"/>
    <property type="match status" value="1"/>
</dbReference>
<dbReference type="AlphaFoldDB" id="A0A9X2KJA3"/>
<evidence type="ECO:0000256" key="12">
    <source>
        <dbReference type="ARBA" id="ARBA00023026"/>
    </source>
</evidence>
<comment type="caution">
    <text evidence="15">The sequence shown here is derived from an EMBL/GenBank/DDBJ whole genome shotgun (WGS) entry which is preliminary data.</text>
</comment>
<keyword evidence="4" id="KW-0597">Phosphoprotein</keyword>
<comment type="catalytic activity">
    <reaction evidence="1">
        <text>ATP + protein L-histidine = ADP + protein N-phospho-L-histidine.</text>
        <dbReference type="EC" id="2.7.13.3"/>
    </reaction>
</comment>
<dbReference type="SMART" id="SM00091">
    <property type="entry name" value="PAS"/>
    <property type="match status" value="1"/>
</dbReference>
<protein>
    <recommendedName>
        <fullName evidence="3">Blue-light-activated histidine kinase</fullName>
        <ecNumber evidence="2">2.7.13.3</ecNumber>
    </recommendedName>
</protein>
<name>A0A9X2KJA3_9HYPH</name>
<dbReference type="InterPro" id="IPR000014">
    <property type="entry name" value="PAS"/>
</dbReference>
<dbReference type="NCBIfam" id="TIGR00229">
    <property type="entry name" value="sensory_box"/>
    <property type="match status" value="1"/>
</dbReference>
<evidence type="ECO:0000256" key="7">
    <source>
        <dbReference type="ARBA" id="ARBA00022679"/>
    </source>
</evidence>
<dbReference type="Proteomes" id="UP001155220">
    <property type="component" value="Unassembled WGS sequence"/>
</dbReference>
<evidence type="ECO:0000313" key="15">
    <source>
        <dbReference type="EMBL" id="MCP3056457.1"/>
    </source>
</evidence>
<keyword evidence="16" id="KW-1185">Reference proteome</keyword>
<dbReference type="GO" id="GO:0004673">
    <property type="term" value="F:protein histidine kinase activity"/>
    <property type="evidence" value="ECO:0007669"/>
    <property type="project" value="UniProtKB-EC"/>
</dbReference>
<keyword evidence="8" id="KW-0677">Repeat</keyword>
<keyword evidence="9" id="KW-0547">Nucleotide-binding</keyword>
<dbReference type="RefSeq" id="WP_253965264.1">
    <property type="nucleotide sequence ID" value="NZ_JALHBS010000093.1"/>
</dbReference>
<dbReference type="PANTHER" id="PTHR41523:SF7">
    <property type="entry name" value="HISTIDINE KINASE"/>
    <property type="match status" value="1"/>
</dbReference>